<dbReference type="PROSITE" id="PS00725">
    <property type="entry name" value="GERMIN"/>
    <property type="match status" value="1"/>
</dbReference>
<dbReference type="InterPro" id="IPR014710">
    <property type="entry name" value="RmlC-like_jellyroll"/>
</dbReference>
<dbReference type="GeneID" id="85306493"/>
<feature type="domain" description="Cupin type-1" evidence="8">
    <location>
        <begin position="77"/>
        <end position="230"/>
    </location>
</feature>
<evidence type="ECO:0000259" key="8">
    <source>
        <dbReference type="SMART" id="SM00835"/>
    </source>
</evidence>
<evidence type="ECO:0000256" key="5">
    <source>
        <dbReference type="ARBA" id="ARBA00023211"/>
    </source>
</evidence>
<dbReference type="InterPro" id="IPR011051">
    <property type="entry name" value="RmlC_Cupin_sf"/>
</dbReference>
<evidence type="ECO:0000256" key="4">
    <source>
        <dbReference type="ARBA" id="ARBA00022723"/>
    </source>
</evidence>
<evidence type="ECO:0000256" key="6">
    <source>
        <dbReference type="SAM" id="MobiDB-lite"/>
    </source>
</evidence>
<comment type="similarity">
    <text evidence="2">Belongs to the germin family.</text>
</comment>
<protein>
    <submittedName>
        <fullName evidence="9">Spherulin-1b protein</fullName>
    </submittedName>
</protein>
<dbReference type="GO" id="GO:0005576">
    <property type="term" value="C:extracellular region"/>
    <property type="evidence" value="ECO:0007669"/>
    <property type="project" value="UniProtKB-SubCell"/>
</dbReference>
<dbReference type="InterPro" id="IPR001929">
    <property type="entry name" value="Germin"/>
</dbReference>
<keyword evidence="10" id="KW-1185">Reference proteome</keyword>
<dbReference type="Pfam" id="PF00190">
    <property type="entry name" value="Cupin_1"/>
    <property type="match status" value="1"/>
</dbReference>
<dbReference type="SMART" id="SM00835">
    <property type="entry name" value="Cupin_1"/>
    <property type="match status" value="1"/>
</dbReference>
<keyword evidence="7" id="KW-0732">Signal</keyword>
<dbReference type="InterPro" id="IPR019780">
    <property type="entry name" value="Germin_Mn-BS"/>
</dbReference>
<dbReference type="Gene3D" id="2.60.120.10">
    <property type="entry name" value="Jelly Rolls"/>
    <property type="match status" value="1"/>
</dbReference>
<feature type="signal peptide" evidence="7">
    <location>
        <begin position="1"/>
        <end position="19"/>
    </location>
</feature>
<keyword evidence="4" id="KW-0479">Metal-binding</keyword>
<dbReference type="GO" id="GO:0030145">
    <property type="term" value="F:manganese ion binding"/>
    <property type="evidence" value="ECO:0007669"/>
    <property type="project" value="InterPro"/>
</dbReference>
<evidence type="ECO:0000256" key="1">
    <source>
        <dbReference type="ARBA" id="ARBA00004613"/>
    </source>
</evidence>
<evidence type="ECO:0000313" key="10">
    <source>
        <dbReference type="Proteomes" id="UP001244011"/>
    </source>
</evidence>
<dbReference type="FunFam" id="2.60.120.10:FF:000150">
    <property type="entry name" value="Spherulin, putative"/>
    <property type="match status" value="1"/>
</dbReference>
<dbReference type="CDD" id="cd02241">
    <property type="entry name" value="cupin_OxOx"/>
    <property type="match status" value="1"/>
</dbReference>
<comment type="subcellular location">
    <subcellularLocation>
        <location evidence="1">Secreted</location>
    </subcellularLocation>
</comment>
<evidence type="ECO:0000256" key="7">
    <source>
        <dbReference type="SAM" id="SignalP"/>
    </source>
</evidence>
<feature type="region of interest" description="Disordered" evidence="6">
    <location>
        <begin position="22"/>
        <end position="47"/>
    </location>
</feature>
<gene>
    <name evidence="9" type="ORF">QBC33DRAFT_287688</name>
</gene>
<organism evidence="9 10">
    <name type="scientific">Phialemonium atrogriseum</name>
    <dbReference type="NCBI Taxonomy" id="1093897"/>
    <lineage>
        <taxon>Eukaryota</taxon>
        <taxon>Fungi</taxon>
        <taxon>Dikarya</taxon>
        <taxon>Ascomycota</taxon>
        <taxon>Pezizomycotina</taxon>
        <taxon>Sordariomycetes</taxon>
        <taxon>Sordariomycetidae</taxon>
        <taxon>Cephalothecales</taxon>
        <taxon>Cephalothecaceae</taxon>
        <taxon>Phialemonium</taxon>
    </lineage>
</organism>
<dbReference type="PANTHER" id="PTHR31238">
    <property type="entry name" value="GERMIN-LIKE PROTEIN SUBFAMILY 3 MEMBER 3"/>
    <property type="match status" value="1"/>
</dbReference>
<dbReference type="InterPro" id="IPR006045">
    <property type="entry name" value="Cupin_1"/>
</dbReference>
<dbReference type="RefSeq" id="XP_060278455.1">
    <property type="nucleotide sequence ID" value="XM_060423306.1"/>
</dbReference>
<dbReference type="AlphaFoldDB" id="A0AAJ0BQK0"/>
<dbReference type="EMBL" id="MU839040">
    <property type="protein sequence ID" value="KAK1762242.1"/>
    <property type="molecule type" value="Genomic_DNA"/>
</dbReference>
<reference evidence="9" key="1">
    <citation type="submission" date="2023-06" db="EMBL/GenBank/DDBJ databases">
        <title>Genome-scale phylogeny and comparative genomics of the fungal order Sordariales.</title>
        <authorList>
            <consortium name="Lawrence Berkeley National Laboratory"/>
            <person name="Hensen N."/>
            <person name="Bonometti L."/>
            <person name="Westerberg I."/>
            <person name="Brannstrom I.O."/>
            <person name="Guillou S."/>
            <person name="Cros-Aarteil S."/>
            <person name="Calhoun S."/>
            <person name="Haridas S."/>
            <person name="Kuo A."/>
            <person name="Mondo S."/>
            <person name="Pangilinan J."/>
            <person name="Riley R."/>
            <person name="Labutti K."/>
            <person name="Andreopoulos B."/>
            <person name="Lipzen A."/>
            <person name="Chen C."/>
            <person name="Yanf M."/>
            <person name="Daum C."/>
            <person name="Ng V."/>
            <person name="Clum A."/>
            <person name="Steindorff A."/>
            <person name="Ohm R."/>
            <person name="Martin F."/>
            <person name="Silar P."/>
            <person name="Natvig D."/>
            <person name="Lalanne C."/>
            <person name="Gautier V."/>
            <person name="Ament-Velasquez S.L."/>
            <person name="Kruys A."/>
            <person name="Hutchinson M.I."/>
            <person name="Powell A.J."/>
            <person name="Barry K."/>
            <person name="Miller A.N."/>
            <person name="Grigoriev I.V."/>
            <person name="Debuchy R."/>
            <person name="Gladieux P."/>
            <person name="Thoren M.H."/>
            <person name="Johannesson H."/>
        </authorList>
    </citation>
    <scope>NUCLEOTIDE SEQUENCE</scope>
    <source>
        <strain evidence="9">8032-3</strain>
    </source>
</reference>
<comment type="caution">
    <text evidence="9">The sequence shown here is derived from an EMBL/GenBank/DDBJ whole genome shotgun (WGS) entry which is preliminary data.</text>
</comment>
<evidence type="ECO:0000313" key="9">
    <source>
        <dbReference type="EMBL" id="KAK1762242.1"/>
    </source>
</evidence>
<sequence length="258" mass="27120">MYLTTTSLAMLVYGAAVLAAPAGSSQSGSASTIIPTSTRSSTTAPTTTGLSLTQQLYLADTAVDRFALLPDDKQFVFDFNQAQKNPGKGGELVAANRKTFPSLVSTGSGMAVGRVGPCGMNTLHVHPRGTELQIVVEGRLVTEMVPENGVVDGNGKRRVITNTIEKFQMTPFYQGSIHTQFNPDCTDVVFIAAFNSEDFGTGQVADGTFAFSDDVIAASFGQTIAGADIDTVRKAIPASIALGVDECLKKCGIPKRSL</sequence>
<proteinExistence type="inferred from homology"/>
<keyword evidence="3" id="KW-0964">Secreted</keyword>
<dbReference type="Proteomes" id="UP001244011">
    <property type="component" value="Unassembled WGS sequence"/>
</dbReference>
<accession>A0AAJ0BQK0</accession>
<keyword evidence="5" id="KW-0464">Manganese</keyword>
<evidence type="ECO:0000256" key="2">
    <source>
        <dbReference type="ARBA" id="ARBA00007456"/>
    </source>
</evidence>
<feature type="chain" id="PRO_5042521849" evidence="7">
    <location>
        <begin position="20"/>
        <end position="258"/>
    </location>
</feature>
<name>A0AAJ0BQK0_9PEZI</name>
<dbReference type="SUPFAM" id="SSF51182">
    <property type="entry name" value="RmlC-like cupins"/>
    <property type="match status" value="1"/>
</dbReference>
<evidence type="ECO:0000256" key="3">
    <source>
        <dbReference type="ARBA" id="ARBA00022525"/>
    </source>
</evidence>